<gene>
    <name evidence="9" type="ORF">IAB74_08755</name>
</gene>
<evidence type="ECO:0000256" key="3">
    <source>
        <dbReference type="ARBA" id="ARBA00022741"/>
    </source>
</evidence>
<keyword evidence="6" id="KW-0119">Carbohydrate metabolism</keyword>
<evidence type="ECO:0000256" key="2">
    <source>
        <dbReference type="ARBA" id="ARBA00022679"/>
    </source>
</evidence>
<comment type="similarity">
    <text evidence="1">Belongs to the four-carbon acid sugar kinase family.</text>
</comment>
<evidence type="ECO:0000313" key="9">
    <source>
        <dbReference type="EMBL" id="HIQ68581.1"/>
    </source>
</evidence>
<dbReference type="AlphaFoldDB" id="A0A9D0Z4Q9"/>
<accession>A0A9D0Z4Q9</accession>
<dbReference type="InterPro" id="IPR042213">
    <property type="entry name" value="NBD_C_sf"/>
</dbReference>
<feature type="domain" description="Four-carbon acid sugar kinase nucleotide binding" evidence="8">
    <location>
        <begin position="234"/>
        <end position="397"/>
    </location>
</feature>
<evidence type="ECO:0000256" key="4">
    <source>
        <dbReference type="ARBA" id="ARBA00022777"/>
    </source>
</evidence>
<organism evidence="9 10">
    <name type="scientific">Candidatus Faecousia excrementigallinarum</name>
    <dbReference type="NCBI Taxonomy" id="2840806"/>
    <lineage>
        <taxon>Bacteria</taxon>
        <taxon>Bacillati</taxon>
        <taxon>Bacillota</taxon>
        <taxon>Clostridia</taxon>
        <taxon>Eubacteriales</taxon>
        <taxon>Oscillospiraceae</taxon>
        <taxon>Faecousia</taxon>
    </lineage>
</organism>
<evidence type="ECO:0000256" key="5">
    <source>
        <dbReference type="ARBA" id="ARBA00022840"/>
    </source>
</evidence>
<dbReference type="Pfam" id="PF07005">
    <property type="entry name" value="SBD_N"/>
    <property type="match status" value="1"/>
</dbReference>
<evidence type="ECO:0000256" key="1">
    <source>
        <dbReference type="ARBA" id="ARBA00005715"/>
    </source>
</evidence>
<keyword evidence="4 9" id="KW-0418">Kinase</keyword>
<protein>
    <submittedName>
        <fullName evidence="9">Four-carbon acid sugar kinase family protein</fullName>
    </submittedName>
</protein>
<proteinExistence type="inferred from homology"/>
<comment type="caution">
    <text evidence="9">The sequence shown here is derived from an EMBL/GenBank/DDBJ whole genome shotgun (WGS) entry which is preliminary data.</text>
</comment>
<reference evidence="9" key="1">
    <citation type="submission" date="2020-10" db="EMBL/GenBank/DDBJ databases">
        <authorList>
            <person name="Gilroy R."/>
        </authorList>
    </citation>
    <scope>NUCLEOTIDE SEQUENCE</scope>
    <source>
        <strain evidence="9">13361</strain>
    </source>
</reference>
<dbReference type="Gene3D" id="3.40.980.20">
    <property type="entry name" value="Four-carbon acid sugar kinase, nucleotide binding domain"/>
    <property type="match status" value="1"/>
</dbReference>
<dbReference type="GO" id="GO:0016301">
    <property type="term" value="F:kinase activity"/>
    <property type="evidence" value="ECO:0007669"/>
    <property type="project" value="UniProtKB-KW"/>
</dbReference>
<keyword evidence="3" id="KW-0547">Nucleotide-binding</keyword>
<dbReference type="GO" id="GO:0005524">
    <property type="term" value="F:ATP binding"/>
    <property type="evidence" value="ECO:0007669"/>
    <property type="project" value="UniProtKB-KW"/>
</dbReference>
<sequence>MKTLVVADDITGANDIAVMYAKSGLKTVTYTCGTRSLFQAGEAVCVADTDSRFLEPEEAYRRVYDAVKLAPDCDRYFDKQCSVFRGNIGAEFDAMLDALEEDFAVVVPGYPENGRTTINSIHYVHGVELARSQFRNDPVHPMRESDMCRILASQTRRRVGAITVEDLDKGAEHLKKALEQARQTYQYVIFDTRDEKDLALIARVIAREKVVCGSAQIGYYLGLQEQMERHEPVLAMAGSLTPQTIAQVAYLRRQGFPVIELDTVAVAEGADVLEDLLSRAEAGFDRQDLVLIHTTQEPEKVQKTKEKALARGISNVEISGNISSIMAQAARELCRRREIRKCIVLGGDTSAAFCRAMGITGMEIGQEIEPGVPLLKKTGEDFHFVLKSGSFGSEAFIEKAYCKLLPF</sequence>
<dbReference type="InterPro" id="IPR037051">
    <property type="entry name" value="4-carb_acid_sugar_kinase_N_sf"/>
</dbReference>
<dbReference type="InterPro" id="IPR010737">
    <property type="entry name" value="4-carb_acid_sugar_kinase_N"/>
</dbReference>
<reference evidence="9" key="2">
    <citation type="journal article" date="2021" name="PeerJ">
        <title>Extensive microbial diversity within the chicken gut microbiome revealed by metagenomics and culture.</title>
        <authorList>
            <person name="Gilroy R."/>
            <person name="Ravi A."/>
            <person name="Getino M."/>
            <person name="Pursley I."/>
            <person name="Horton D.L."/>
            <person name="Alikhan N.F."/>
            <person name="Baker D."/>
            <person name="Gharbi K."/>
            <person name="Hall N."/>
            <person name="Watson M."/>
            <person name="Adriaenssens E.M."/>
            <person name="Foster-Nyarko E."/>
            <person name="Jarju S."/>
            <person name="Secka A."/>
            <person name="Antonio M."/>
            <person name="Oren A."/>
            <person name="Chaudhuri R.R."/>
            <person name="La Ragione R."/>
            <person name="Hildebrand F."/>
            <person name="Pallen M.J."/>
        </authorList>
    </citation>
    <scope>NUCLEOTIDE SEQUENCE</scope>
    <source>
        <strain evidence="9">13361</strain>
    </source>
</reference>
<evidence type="ECO:0000259" key="8">
    <source>
        <dbReference type="Pfam" id="PF17042"/>
    </source>
</evidence>
<dbReference type="EMBL" id="DVFK01000116">
    <property type="protein sequence ID" value="HIQ68581.1"/>
    <property type="molecule type" value="Genomic_DNA"/>
</dbReference>
<name>A0A9D0Z4Q9_9FIRM</name>
<dbReference type="Gene3D" id="3.40.50.10840">
    <property type="entry name" value="Putative sugar-binding, N-terminal domain"/>
    <property type="match status" value="1"/>
</dbReference>
<keyword evidence="2" id="KW-0808">Transferase</keyword>
<dbReference type="Pfam" id="PF17042">
    <property type="entry name" value="NBD_C"/>
    <property type="match status" value="1"/>
</dbReference>
<evidence type="ECO:0000259" key="7">
    <source>
        <dbReference type="Pfam" id="PF07005"/>
    </source>
</evidence>
<dbReference type="InterPro" id="IPR031475">
    <property type="entry name" value="NBD_C"/>
</dbReference>
<dbReference type="SUPFAM" id="SSF142764">
    <property type="entry name" value="YgbK-like"/>
    <property type="match status" value="1"/>
</dbReference>
<keyword evidence="5" id="KW-0067">ATP-binding</keyword>
<dbReference type="Proteomes" id="UP000886796">
    <property type="component" value="Unassembled WGS sequence"/>
</dbReference>
<evidence type="ECO:0000256" key="6">
    <source>
        <dbReference type="ARBA" id="ARBA00023277"/>
    </source>
</evidence>
<feature type="domain" description="Four-carbon acid sugar kinase N-terminal" evidence="7">
    <location>
        <begin position="4"/>
        <end position="217"/>
    </location>
</feature>
<evidence type="ECO:0000313" key="10">
    <source>
        <dbReference type="Proteomes" id="UP000886796"/>
    </source>
</evidence>